<dbReference type="InterPro" id="IPR036513">
    <property type="entry name" value="STAS_dom_sf"/>
</dbReference>
<sequence length="152" mass="16553">MRARTVLLGLGLLGLGLGAVALGAQSRGRPGWLRRLPSPAPHILAFELGGHVGRPEIRRMAETVLAAFDRFESVDMLVVLPEFTGLTPAAALDLEGLKAGFRSLGKVRRYAVVEPPKIAALMIETSDWFMPVQARTFPLTQRDAAEAWVARR</sequence>
<proteinExistence type="predicted"/>
<comment type="caution">
    <text evidence="1">The sequence shown here is derived from an EMBL/GenBank/DDBJ whole genome shotgun (WGS) entry which is preliminary data.</text>
</comment>
<dbReference type="EMBL" id="QWGP01000021">
    <property type="protein sequence ID" value="RHZ92782.1"/>
    <property type="molecule type" value="Genomic_DNA"/>
</dbReference>
<reference evidence="1 2" key="1">
    <citation type="submission" date="2018-08" db="EMBL/GenBank/DDBJ databases">
        <title>Draft genome sequence of Rhodobacter sphaeroides FY.</title>
        <authorList>
            <person name="Rayyan A."/>
            <person name="Meyer T.E."/>
            <person name="Kyndt J.A."/>
        </authorList>
    </citation>
    <scope>NUCLEOTIDE SEQUENCE [LARGE SCALE GENOMIC DNA]</scope>
    <source>
        <strain evidence="1 2">FY</strain>
    </source>
</reference>
<accession>A0AAX1UHV4</accession>
<dbReference type="SUPFAM" id="SSF52091">
    <property type="entry name" value="SpoIIaa-like"/>
    <property type="match status" value="1"/>
</dbReference>
<dbReference type="InterPro" id="IPR038396">
    <property type="entry name" value="SpoIIAA-like_sf"/>
</dbReference>
<dbReference type="RefSeq" id="WP_119000784.1">
    <property type="nucleotide sequence ID" value="NZ_QWGP01000021.1"/>
</dbReference>
<dbReference type="AlphaFoldDB" id="A0AAX1UHV4"/>
<dbReference type="Pfam" id="PF11964">
    <property type="entry name" value="SpoIIAA-like"/>
    <property type="match status" value="1"/>
</dbReference>
<dbReference type="Gene3D" id="3.40.50.10600">
    <property type="entry name" value="SpoIIaa-like domains"/>
    <property type="match status" value="1"/>
</dbReference>
<gene>
    <name evidence="1" type="ORF">D1114_16390</name>
</gene>
<organism evidence="1 2">
    <name type="scientific">Cereibacter sphaeroides</name>
    <name type="common">Rhodobacter sphaeroides</name>
    <dbReference type="NCBI Taxonomy" id="1063"/>
    <lineage>
        <taxon>Bacteria</taxon>
        <taxon>Pseudomonadati</taxon>
        <taxon>Pseudomonadota</taxon>
        <taxon>Alphaproteobacteria</taxon>
        <taxon>Rhodobacterales</taxon>
        <taxon>Paracoccaceae</taxon>
        <taxon>Cereibacter</taxon>
    </lineage>
</organism>
<evidence type="ECO:0000313" key="1">
    <source>
        <dbReference type="EMBL" id="RHZ92782.1"/>
    </source>
</evidence>
<name>A0AAX1UHV4_CERSP</name>
<dbReference type="InterPro" id="IPR021866">
    <property type="entry name" value="SpoIIAA-like"/>
</dbReference>
<evidence type="ECO:0000313" key="2">
    <source>
        <dbReference type="Proteomes" id="UP000266305"/>
    </source>
</evidence>
<protein>
    <submittedName>
        <fullName evidence="1">STAS/SEC14 domain-containing protein</fullName>
    </submittedName>
</protein>
<dbReference type="Proteomes" id="UP000266305">
    <property type="component" value="Unassembled WGS sequence"/>
</dbReference>